<sequence>MPGASSSSRLSRLAYLMVPGTHQHHLQQAKNGLLLCDISILPLLYVGHLLLSKLIFSSCKSITSPMTQPFFVERSSFWRRLGTHHFPMASCPSRPCCPFPRCASPPIMGSVAEWRSPERLTELVDHIIVIDLSNRDIRLGGSAMLTSFY</sequence>
<organism evidence="1 2">
    <name type="scientific">Westerdykella ornata</name>
    <dbReference type="NCBI Taxonomy" id="318751"/>
    <lineage>
        <taxon>Eukaryota</taxon>
        <taxon>Fungi</taxon>
        <taxon>Dikarya</taxon>
        <taxon>Ascomycota</taxon>
        <taxon>Pezizomycotina</taxon>
        <taxon>Dothideomycetes</taxon>
        <taxon>Pleosporomycetidae</taxon>
        <taxon>Pleosporales</taxon>
        <taxon>Sporormiaceae</taxon>
        <taxon>Westerdykella</taxon>
    </lineage>
</organism>
<accession>A0A6A6JMX2</accession>
<name>A0A6A6JMX2_WESOR</name>
<dbReference type="RefSeq" id="XP_033655539.1">
    <property type="nucleotide sequence ID" value="XM_033794354.1"/>
</dbReference>
<dbReference type="EMBL" id="ML986489">
    <property type="protein sequence ID" value="KAF2278000.1"/>
    <property type="molecule type" value="Genomic_DNA"/>
</dbReference>
<reference evidence="1" key="1">
    <citation type="journal article" date="2020" name="Stud. Mycol.">
        <title>101 Dothideomycetes genomes: a test case for predicting lifestyles and emergence of pathogens.</title>
        <authorList>
            <person name="Haridas S."/>
            <person name="Albert R."/>
            <person name="Binder M."/>
            <person name="Bloem J."/>
            <person name="Labutti K."/>
            <person name="Salamov A."/>
            <person name="Andreopoulos B."/>
            <person name="Baker S."/>
            <person name="Barry K."/>
            <person name="Bills G."/>
            <person name="Bluhm B."/>
            <person name="Cannon C."/>
            <person name="Castanera R."/>
            <person name="Culley D."/>
            <person name="Daum C."/>
            <person name="Ezra D."/>
            <person name="Gonzalez J."/>
            <person name="Henrissat B."/>
            <person name="Kuo A."/>
            <person name="Liang C."/>
            <person name="Lipzen A."/>
            <person name="Lutzoni F."/>
            <person name="Magnuson J."/>
            <person name="Mondo S."/>
            <person name="Nolan M."/>
            <person name="Ohm R."/>
            <person name="Pangilinan J."/>
            <person name="Park H.-J."/>
            <person name="Ramirez L."/>
            <person name="Alfaro M."/>
            <person name="Sun H."/>
            <person name="Tritt A."/>
            <person name="Yoshinaga Y."/>
            <person name="Zwiers L.-H."/>
            <person name="Turgeon B."/>
            <person name="Goodwin S."/>
            <person name="Spatafora J."/>
            <person name="Crous P."/>
            <person name="Grigoriev I."/>
        </authorList>
    </citation>
    <scope>NUCLEOTIDE SEQUENCE</scope>
    <source>
        <strain evidence="1">CBS 379.55</strain>
    </source>
</reference>
<evidence type="ECO:0000313" key="2">
    <source>
        <dbReference type="Proteomes" id="UP000800097"/>
    </source>
</evidence>
<dbReference type="AlphaFoldDB" id="A0A6A6JMX2"/>
<gene>
    <name evidence="1" type="ORF">EI97DRAFT_280549</name>
</gene>
<dbReference type="GeneID" id="54547529"/>
<evidence type="ECO:0000313" key="1">
    <source>
        <dbReference type="EMBL" id="KAF2278000.1"/>
    </source>
</evidence>
<dbReference type="Proteomes" id="UP000800097">
    <property type="component" value="Unassembled WGS sequence"/>
</dbReference>
<protein>
    <submittedName>
        <fullName evidence="1">Uncharacterized protein</fullName>
    </submittedName>
</protein>
<keyword evidence="2" id="KW-1185">Reference proteome</keyword>
<proteinExistence type="predicted"/>